<keyword evidence="4" id="KW-0521">NADP</keyword>
<accession>A0A0M3JEH3</accession>
<evidence type="ECO:0000256" key="9">
    <source>
        <dbReference type="ARBA" id="ARBA00048202"/>
    </source>
</evidence>
<evidence type="ECO:0000256" key="2">
    <source>
        <dbReference type="ARBA" id="ARBA00012943"/>
    </source>
</evidence>
<dbReference type="SUPFAM" id="SSF52467">
    <property type="entry name" value="DHS-like NAD/FAD-binding domain"/>
    <property type="match status" value="1"/>
</dbReference>
<comment type="catalytic activity">
    <reaction evidence="9">
        <text>NAD(+) + NADPH + H(+)(in) = NADH + NADP(+) + H(+)(out)</text>
        <dbReference type="Rhea" id="RHEA:47992"/>
        <dbReference type="ChEBI" id="CHEBI:15378"/>
        <dbReference type="ChEBI" id="CHEBI:57540"/>
        <dbReference type="ChEBI" id="CHEBI:57783"/>
        <dbReference type="ChEBI" id="CHEBI:57945"/>
        <dbReference type="ChEBI" id="CHEBI:58349"/>
        <dbReference type="EC" id="7.1.1.1"/>
    </reaction>
</comment>
<dbReference type="OrthoDB" id="5829179at2759"/>
<dbReference type="EMBL" id="UYRR01011791">
    <property type="protein sequence ID" value="VDK26104.1"/>
    <property type="molecule type" value="Genomic_DNA"/>
</dbReference>
<evidence type="ECO:0000256" key="4">
    <source>
        <dbReference type="ARBA" id="ARBA00022857"/>
    </source>
</evidence>
<keyword evidence="6" id="KW-1133">Transmembrane helix</keyword>
<dbReference type="InterPro" id="IPR029035">
    <property type="entry name" value="DHS-like_NAD/FAD-binding_dom"/>
</dbReference>
<dbReference type="GO" id="GO:0008750">
    <property type="term" value="F:proton-translocating NAD(P)+ transhydrogenase activity"/>
    <property type="evidence" value="ECO:0007669"/>
    <property type="project" value="UniProtKB-EC"/>
</dbReference>
<dbReference type="Proteomes" id="UP000267096">
    <property type="component" value="Unassembled WGS sequence"/>
</dbReference>
<dbReference type="GO" id="GO:0006740">
    <property type="term" value="P:NADPH regeneration"/>
    <property type="evidence" value="ECO:0007669"/>
    <property type="project" value="TreeGrafter"/>
</dbReference>
<name>A0A0M3JEH3_ANISI</name>
<feature type="domain" description="NADP transhydrogenase beta-like" evidence="10">
    <location>
        <begin position="1"/>
        <end position="37"/>
    </location>
</feature>
<dbReference type="EC" id="7.1.1.1" evidence="2"/>
<gene>
    <name evidence="11" type="ORF">ASIM_LOCUS5807</name>
    <name evidence="12" type="ORF">ASIM_LOCUS5808</name>
</gene>
<dbReference type="GO" id="GO:0005743">
    <property type="term" value="C:mitochondrial inner membrane"/>
    <property type="evidence" value="ECO:0007669"/>
    <property type="project" value="TreeGrafter"/>
</dbReference>
<evidence type="ECO:0000256" key="7">
    <source>
        <dbReference type="ARBA" id="ARBA00023027"/>
    </source>
</evidence>
<dbReference type="AlphaFoldDB" id="A0A0M3JEH3"/>
<protein>
    <recommendedName>
        <fullName evidence="2">proton-translocating NAD(P)(+) transhydrogenase</fullName>
        <ecNumber evidence="2">7.1.1.1</ecNumber>
    </recommendedName>
</protein>
<reference evidence="11 13" key="2">
    <citation type="submission" date="2018-11" db="EMBL/GenBank/DDBJ databases">
        <authorList>
            <consortium name="Pathogen Informatics"/>
        </authorList>
    </citation>
    <scope>NUCLEOTIDE SEQUENCE [LARGE SCALE GENOMIC DNA]</scope>
</reference>
<keyword evidence="3" id="KW-0812">Transmembrane</keyword>
<evidence type="ECO:0000313" key="12">
    <source>
        <dbReference type="EMBL" id="VDK26104.1"/>
    </source>
</evidence>
<dbReference type="PANTHER" id="PTHR10160:SF19">
    <property type="entry name" value="PROTON-TRANSLOCATING NAD(P)(+) TRANSHYDROGENASE"/>
    <property type="match status" value="1"/>
</dbReference>
<keyword evidence="7" id="KW-0520">NAD</keyword>
<evidence type="ECO:0000256" key="3">
    <source>
        <dbReference type="ARBA" id="ARBA00022692"/>
    </source>
</evidence>
<dbReference type="Gene3D" id="3.40.50.1220">
    <property type="entry name" value="TPP-binding domain"/>
    <property type="match status" value="1"/>
</dbReference>
<dbReference type="WBParaSite" id="ASIM_0000601801-mRNA-1">
    <property type="protein sequence ID" value="ASIM_0000601801-mRNA-1"/>
    <property type="gene ID" value="ASIM_0000601801"/>
</dbReference>
<proteinExistence type="predicted"/>
<organism evidence="15">
    <name type="scientific">Anisakis simplex</name>
    <name type="common">Herring worm</name>
    <dbReference type="NCBI Taxonomy" id="6269"/>
    <lineage>
        <taxon>Eukaryota</taxon>
        <taxon>Metazoa</taxon>
        <taxon>Ecdysozoa</taxon>
        <taxon>Nematoda</taxon>
        <taxon>Chromadorea</taxon>
        <taxon>Rhabditida</taxon>
        <taxon>Spirurina</taxon>
        <taxon>Ascaridomorpha</taxon>
        <taxon>Ascaridoidea</taxon>
        <taxon>Anisakidae</taxon>
        <taxon>Anisakis</taxon>
        <taxon>Anisakis simplex complex</taxon>
    </lineage>
</organism>
<evidence type="ECO:0000259" key="10">
    <source>
        <dbReference type="Pfam" id="PF02233"/>
    </source>
</evidence>
<sequence length="46" mass="5070">MKRTLGVGYAAVDNPVFFKDNTWMLLGDAKKKCDELLTGIKALPTV</sequence>
<dbReference type="InterPro" id="IPR034300">
    <property type="entry name" value="PNTB-like"/>
</dbReference>
<evidence type="ECO:0000256" key="1">
    <source>
        <dbReference type="ARBA" id="ARBA00004141"/>
    </source>
</evidence>
<evidence type="ECO:0000313" key="14">
    <source>
        <dbReference type="WBParaSite" id="ASIM_0000601801-mRNA-1"/>
    </source>
</evidence>
<dbReference type="EMBL" id="UYRR01011790">
    <property type="protein sequence ID" value="VDK26103.1"/>
    <property type="molecule type" value="Genomic_DNA"/>
</dbReference>
<keyword evidence="8" id="KW-0472">Membrane</keyword>
<dbReference type="PANTHER" id="PTHR10160">
    <property type="entry name" value="NAD(P) TRANSHYDROGENASE"/>
    <property type="match status" value="1"/>
</dbReference>
<dbReference type="GO" id="GO:0050661">
    <property type="term" value="F:NADP binding"/>
    <property type="evidence" value="ECO:0007669"/>
    <property type="project" value="TreeGrafter"/>
</dbReference>
<comment type="subcellular location">
    <subcellularLocation>
        <location evidence="1">Membrane</location>
        <topology evidence="1">Multi-pass membrane protein</topology>
    </subcellularLocation>
</comment>
<reference evidence="14 15" key="1">
    <citation type="submission" date="2017-02" db="UniProtKB">
        <authorList>
            <consortium name="WormBaseParasite"/>
        </authorList>
    </citation>
    <scope>IDENTIFICATION</scope>
</reference>
<keyword evidence="13" id="KW-1185">Reference proteome</keyword>
<dbReference type="Pfam" id="PF02233">
    <property type="entry name" value="PNTB"/>
    <property type="match status" value="1"/>
</dbReference>
<evidence type="ECO:0000256" key="5">
    <source>
        <dbReference type="ARBA" id="ARBA00022967"/>
    </source>
</evidence>
<evidence type="ECO:0000256" key="6">
    <source>
        <dbReference type="ARBA" id="ARBA00022989"/>
    </source>
</evidence>
<evidence type="ECO:0000313" key="11">
    <source>
        <dbReference type="EMBL" id="VDK26103.1"/>
    </source>
</evidence>
<keyword evidence="5" id="KW-1278">Translocase</keyword>
<evidence type="ECO:0000256" key="8">
    <source>
        <dbReference type="ARBA" id="ARBA00023136"/>
    </source>
</evidence>
<evidence type="ECO:0000313" key="13">
    <source>
        <dbReference type="Proteomes" id="UP000267096"/>
    </source>
</evidence>
<dbReference type="WBParaSite" id="ASIM_0000601901-mRNA-1">
    <property type="protein sequence ID" value="ASIM_0000601901-mRNA-1"/>
    <property type="gene ID" value="ASIM_0000601901"/>
</dbReference>
<evidence type="ECO:0000313" key="15">
    <source>
        <dbReference type="WBParaSite" id="ASIM_0000601901-mRNA-1"/>
    </source>
</evidence>